<protein>
    <submittedName>
        <fullName evidence="1">Uncharacterized protein</fullName>
    </submittedName>
</protein>
<evidence type="ECO:0000313" key="2">
    <source>
        <dbReference type="EMBL" id="ALE52267.1"/>
    </source>
</evidence>
<reference evidence="1 3" key="1">
    <citation type="journal article" date="2015" name="Genome Announc.">
        <title>Genome Sequence of 'Candidatus Thioglobus autotrophica' Strain EF1, a Chemoautotroph from the SUP05 Clade of Marine Gammaproteobacteria.</title>
        <authorList>
            <person name="Shah V."/>
            <person name="Morris R.M."/>
        </authorList>
    </citation>
    <scope>NUCLEOTIDE SEQUENCE [LARGE SCALE GENOMIC DNA]</scope>
    <source>
        <strain evidence="1 3">EF1</strain>
    </source>
</reference>
<evidence type="ECO:0000313" key="1">
    <source>
        <dbReference type="EMBL" id="ALE52258.1"/>
    </source>
</evidence>
<evidence type="ECO:0000313" key="3">
    <source>
        <dbReference type="Proteomes" id="UP000058020"/>
    </source>
</evidence>
<dbReference type="KEGG" id="tho:SP60_02910"/>
<accession>A0A0M4NGR6</accession>
<keyword evidence="3" id="KW-1185">Reference proteome</keyword>
<sequence length="72" mass="8642">MFNLFKTRPVRAIKVPNDFENSSCKCIQQEMIMSTEWMDTSQYKKVKALLKCQNSKTRRINLLRNPQRDLFE</sequence>
<reference evidence="1" key="2">
    <citation type="journal article" date="2016" name="ISME J.">
        <title>Cultivation of a chemoautotroph from the SUP05 clade of marine bacteria that produces nitrite and consumes ammonium.</title>
        <authorList>
            <person name="Shah V."/>
            <person name="Chang B.X."/>
            <person name="Morris R.M."/>
        </authorList>
    </citation>
    <scope>NUCLEOTIDE SEQUENCE</scope>
    <source>
        <strain evidence="1">EF1</strain>
    </source>
</reference>
<gene>
    <name evidence="1" type="ORF">SP60_02825</name>
    <name evidence="2" type="ORF">SP60_02910</name>
</gene>
<dbReference type="STRING" id="1705394.SP60_02825"/>
<dbReference type="EMBL" id="CP010552">
    <property type="protein sequence ID" value="ALE52267.1"/>
    <property type="molecule type" value="Genomic_DNA"/>
</dbReference>
<organism evidence="1 3">
    <name type="scientific">Candidatus Thioglobus autotrophicus</name>
    <dbReference type="NCBI Taxonomy" id="1705394"/>
    <lineage>
        <taxon>Bacteria</taxon>
        <taxon>Pseudomonadati</taxon>
        <taxon>Pseudomonadota</taxon>
        <taxon>Gammaproteobacteria</taxon>
        <taxon>Candidatus Pseudothioglobaceae</taxon>
        <taxon>Candidatus Thioglobus</taxon>
    </lineage>
</organism>
<dbReference type="AlphaFoldDB" id="A0A0M4NGR6"/>
<dbReference type="KEGG" id="tho:SP60_02825"/>
<proteinExistence type="predicted"/>
<dbReference type="EMBL" id="CP010552">
    <property type="protein sequence ID" value="ALE52258.1"/>
    <property type="molecule type" value="Genomic_DNA"/>
</dbReference>
<name>A0A0M4NGR6_9GAMM</name>
<dbReference type="Proteomes" id="UP000058020">
    <property type="component" value="Chromosome"/>
</dbReference>